<dbReference type="SUPFAM" id="SSF53098">
    <property type="entry name" value="Ribonuclease H-like"/>
    <property type="match status" value="1"/>
</dbReference>
<dbReference type="GO" id="GO:0003676">
    <property type="term" value="F:nucleic acid binding"/>
    <property type="evidence" value="ECO:0007669"/>
    <property type="project" value="InterPro"/>
</dbReference>
<evidence type="ECO:0000259" key="9">
    <source>
        <dbReference type="SMART" id="SM00479"/>
    </source>
</evidence>
<reference evidence="11" key="1">
    <citation type="submission" date="2025-08" db="UniProtKB">
        <authorList>
            <consortium name="RefSeq"/>
        </authorList>
    </citation>
    <scope>IDENTIFICATION</scope>
    <source>
        <tissue evidence="11">Leaf</tissue>
    </source>
</reference>
<dbReference type="PANTHER" id="PTHR12801">
    <property type="entry name" value="RNA EXONUCLEASE REXO1 / RECO3 FAMILY MEMBER-RELATED"/>
    <property type="match status" value="1"/>
</dbReference>
<name>A0A8B8PBJ1_9MYRT</name>
<evidence type="ECO:0000256" key="8">
    <source>
        <dbReference type="SAM" id="Coils"/>
    </source>
</evidence>
<dbReference type="SMART" id="SM00479">
    <property type="entry name" value="EXOIII"/>
    <property type="match status" value="1"/>
</dbReference>
<keyword evidence="3" id="KW-0540">Nuclease</keyword>
<evidence type="ECO:0000256" key="6">
    <source>
        <dbReference type="ARBA" id="ARBA00023242"/>
    </source>
</evidence>
<protein>
    <submittedName>
        <fullName evidence="11">Small RNA degrading nuclease 1</fullName>
    </submittedName>
</protein>
<keyword evidence="8" id="KW-0175">Coiled coil</keyword>
<evidence type="ECO:0000256" key="5">
    <source>
        <dbReference type="ARBA" id="ARBA00022839"/>
    </source>
</evidence>
<dbReference type="InterPro" id="IPR012337">
    <property type="entry name" value="RNaseH-like_sf"/>
</dbReference>
<dbReference type="FunFam" id="3.30.420.10:FF:000080">
    <property type="entry name" value="Small RNA degrading nuclease 3"/>
    <property type="match status" value="1"/>
</dbReference>
<evidence type="ECO:0000256" key="1">
    <source>
        <dbReference type="ARBA" id="ARBA00004123"/>
    </source>
</evidence>
<dbReference type="Proteomes" id="UP000827889">
    <property type="component" value="Chromosome 11"/>
</dbReference>
<feature type="coiled-coil region" evidence="8">
    <location>
        <begin position="446"/>
        <end position="498"/>
    </location>
</feature>
<dbReference type="CDD" id="cd06145">
    <property type="entry name" value="REX1_like"/>
    <property type="match status" value="1"/>
</dbReference>
<dbReference type="InterPro" id="IPR036397">
    <property type="entry name" value="RNaseH_sf"/>
</dbReference>
<comment type="function">
    <text evidence="7">3'-5' exonuclease degrading single-stranded small RNAs.</text>
</comment>
<evidence type="ECO:0000256" key="2">
    <source>
        <dbReference type="ARBA" id="ARBA00006357"/>
    </source>
</evidence>
<gene>
    <name evidence="11" type="primary">LOC115742071</name>
</gene>
<dbReference type="OrthoDB" id="16516at2759"/>
<dbReference type="RefSeq" id="XP_030532024.1">
    <property type="nucleotide sequence ID" value="XM_030676164.2"/>
</dbReference>
<dbReference type="KEGG" id="rarg:115742071"/>
<keyword evidence="5" id="KW-0269">Exonuclease</keyword>
<keyword evidence="10" id="KW-1185">Reference proteome</keyword>
<dbReference type="Gene3D" id="3.30.420.10">
    <property type="entry name" value="Ribonuclease H-like superfamily/Ribonuclease H"/>
    <property type="match status" value="1"/>
</dbReference>
<proteinExistence type="inferred from homology"/>
<dbReference type="GO" id="GO:0004527">
    <property type="term" value="F:exonuclease activity"/>
    <property type="evidence" value="ECO:0007669"/>
    <property type="project" value="UniProtKB-KW"/>
</dbReference>
<accession>A0A8B8PBJ1</accession>
<evidence type="ECO:0000313" key="11">
    <source>
        <dbReference type="RefSeq" id="XP_030532024.1"/>
    </source>
</evidence>
<keyword evidence="4" id="KW-0378">Hydrolase</keyword>
<feature type="domain" description="Exonuclease" evidence="9">
    <location>
        <begin position="143"/>
        <end position="304"/>
    </location>
</feature>
<evidence type="ECO:0000256" key="7">
    <source>
        <dbReference type="ARBA" id="ARBA00053817"/>
    </source>
</evidence>
<dbReference type="InterPro" id="IPR013520">
    <property type="entry name" value="Ribonucl_H"/>
</dbReference>
<evidence type="ECO:0000313" key="10">
    <source>
        <dbReference type="Proteomes" id="UP000827889"/>
    </source>
</evidence>
<evidence type="ECO:0000256" key="3">
    <source>
        <dbReference type="ARBA" id="ARBA00022722"/>
    </source>
</evidence>
<evidence type="ECO:0000256" key="4">
    <source>
        <dbReference type="ARBA" id="ARBA00022801"/>
    </source>
</evidence>
<keyword evidence="6" id="KW-0539">Nucleus</keyword>
<dbReference type="AlphaFoldDB" id="A0A8B8PBJ1"/>
<dbReference type="InterPro" id="IPR034922">
    <property type="entry name" value="REX1-like_exo"/>
</dbReference>
<comment type="subcellular location">
    <subcellularLocation>
        <location evidence="1">Nucleus</location>
    </subcellularLocation>
</comment>
<dbReference type="InterPro" id="IPR047021">
    <property type="entry name" value="REXO1/3/4-like"/>
</dbReference>
<dbReference type="GO" id="GO:0005634">
    <property type="term" value="C:nucleus"/>
    <property type="evidence" value="ECO:0007669"/>
    <property type="project" value="UniProtKB-SubCell"/>
</dbReference>
<sequence>MEGQLDVAEKKVLVEVVKLAQKRGMSGTKGVWKDFLNSYDKQLGASLSDPSRRSKEVLVAFLKTFTDENDLKLFAKVIQCHSNRALTELFKEESPQLESPEQRLVCLTLEHPQYPLEYSFPSYEEEWVVTKLKKKSKVMRSTDVVAVDCEMVLCEDGTEACVRVCVVDRSLKVKLNEFVNPGKAIADYRTEITGIVAADLDVIKCSLSDVQKSMKKLLSHGTILVGHSLNSDLRALKLDHARVIDTSYIFKYPDACFQRKPSLNNLCKSVLGYEVREKGAPHNCVDDASAAMKLVLAVIERGCDTNILSLHDDVPNSEVAKLLLHRIPKIVPIGELHRAIPGEFTVEPKPSKNARGDTYSALAVFSSMEEAHRVYESLEGTLEKDSYGRSQKVVAFHLSTGTEANLCVRKAMHDNSLGQLLKKRAAEMLDSGELKKMKASKIGEIEMAVANQCDDHLKEIERLKEELRQKDLQIVSRREDHLQEIERLKHELSQKDLEISVLNKIVQQHKEKELQRKSKKFKIRI</sequence>
<dbReference type="GeneID" id="115742071"/>
<organism evidence="10 11">
    <name type="scientific">Rhodamnia argentea</name>
    <dbReference type="NCBI Taxonomy" id="178133"/>
    <lineage>
        <taxon>Eukaryota</taxon>
        <taxon>Viridiplantae</taxon>
        <taxon>Streptophyta</taxon>
        <taxon>Embryophyta</taxon>
        <taxon>Tracheophyta</taxon>
        <taxon>Spermatophyta</taxon>
        <taxon>Magnoliopsida</taxon>
        <taxon>eudicotyledons</taxon>
        <taxon>Gunneridae</taxon>
        <taxon>Pentapetalae</taxon>
        <taxon>rosids</taxon>
        <taxon>malvids</taxon>
        <taxon>Myrtales</taxon>
        <taxon>Myrtaceae</taxon>
        <taxon>Myrtoideae</taxon>
        <taxon>Myrteae</taxon>
        <taxon>Australasian group</taxon>
        <taxon>Rhodamnia</taxon>
    </lineage>
</organism>
<dbReference type="PANTHER" id="PTHR12801:SF115">
    <property type="entry name" value="FI18136P1-RELATED"/>
    <property type="match status" value="1"/>
</dbReference>
<comment type="similarity">
    <text evidence="2">Belongs to the REXO1/REXO3 family.</text>
</comment>